<dbReference type="PANTHER" id="PTHR24171:SF10">
    <property type="entry name" value="ANKYRIN REPEAT DOMAIN-CONTAINING PROTEIN 29-LIKE"/>
    <property type="match status" value="1"/>
</dbReference>
<protein>
    <submittedName>
        <fullName evidence="4">Uncharacterized protein</fullName>
    </submittedName>
</protein>
<dbReference type="Gene3D" id="1.25.40.20">
    <property type="entry name" value="Ankyrin repeat-containing domain"/>
    <property type="match status" value="1"/>
</dbReference>
<keyword evidence="1" id="KW-0677">Repeat</keyword>
<evidence type="ECO:0000313" key="4">
    <source>
        <dbReference type="EMBL" id="EXM13556.1"/>
    </source>
</evidence>
<accession>X0KY03</accession>
<organism evidence="4">
    <name type="scientific">Fusarium oxysporum f. sp. vasinfectum 25433</name>
    <dbReference type="NCBI Taxonomy" id="1089449"/>
    <lineage>
        <taxon>Eukaryota</taxon>
        <taxon>Fungi</taxon>
        <taxon>Dikarya</taxon>
        <taxon>Ascomycota</taxon>
        <taxon>Pezizomycotina</taxon>
        <taxon>Sordariomycetes</taxon>
        <taxon>Hypocreomycetidae</taxon>
        <taxon>Hypocreales</taxon>
        <taxon>Nectriaceae</taxon>
        <taxon>Fusarium</taxon>
        <taxon>Fusarium oxysporum species complex</taxon>
    </lineage>
</organism>
<gene>
    <name evidence="4" type="ORF">FOTG_17991</name>
</gene>
<dbReference type="Pfam" id="PF00023">
    <property type="entry name" value="Ank"/>
    <property type="match status" value="1"/>
</dbReference>
<feature type="repeat" description="ANK" evidence="3">
    <location>
        <begin position="79"/>
        <end position="108"/>
    </location>
</feature>
<dbReference type="PRINTS" id="PR01415">
    <property type="entry name" value="ANKYRIN"/>
</dbReference>
<dbReference type="SUPFAM" id="SSF48403">
    <property type="entry name" value="Ankyrin repeat"/>
    <property type="match status" value="1"/>
</dbReference>
<dbReference type="Proteomes" id="UP000030701">
    <property type="component" value="Unassembled WGS sequence"/>
</dbReference>
<evidence type="ECO:0000256" key="2">
    <source>
        <dbReference type="ARBA" id="ARBA00023043"/>
    </source>
</evidence>
<dbReference type="InterPro" id="IPR036770">
    <property type="entry name" value="Ankyrin_rpt-contain_sf"/>
</dbReference>
<dbReference type="EMBL" id="JH658136">
    <property type="protein sequence ID" value="EXM13556.1"/>
    <property type="molecule type" value="Genomic_DNA"/>
</dbReference>
<evidence type="ECO:0000256" key="3">
    <source>
        <dbReference type="PROSITE-ProRule" id="PRU00023"/>
    </source>
</evidence>
<name>X0KY03_FUSOX</name>
<proteinExistence type="predicted"/>
<dbReference type="PROSITE" id="PS50297">
    <property type="entry name" value="ANK_REP_REGION"/>
    <property type="match status" value="3"/>
</dbReference>
<reference evidence="4" key="1">
    <citation type="submission" date="2011-11" db="EMBL/GenBank/DDBJ databases">
        <title>The Genome Sequence of Fusarium oxysporum Cotton.</title>
        <authorList>
            <consortium name="The Broad Institute Genome Sequencing Platform"/>
            <person name="Ma L.-J."/>
            <person name="Gale L.R."/>
            <person name="Schwartz D.C."/>
            <person name="Zhou S."/>
            <person name="Corby-Kistler H."/>
            <person name="Young S.K."/>
            <person name="Zeng Q."/>
            <person name="Gargeya S."/>
            <person name="Fitzgerald M."/>
            <person name="Haas B."/>
            <person name="Abouelleil A."/>
            <person name="Alvarado L."/>
            <person name="Arachchi H.M."/>
            <person name="Berlin A."/>
            <person name="Brown A."/>
            <person name="Chapman S.B."/>
            <person name="Chen Z."/>
            <person name="Dunbar C."/>
            <person name="Freedman E."/>
            <person name="Gearin G."/>
            <person name="Goldberg J."/>
            <person name="Griggs A."/>
            <person name="Gujja S."/>
            <person name="Heiman D."/>
            <person name="Howarth C."/>
            <person name="Larson L."/>
            <person name="Lui A."/>
            <person name="MacDonald P.J.P."/>
            <person name="Montmayeur A."/>
            <person name="Murphy C."/>
            <person name="Neiman D."/>
            <person name="Pearson M."/>
            <person name="Priest M."/>
            <person name="Roberts A."/>
            <person name="Saif S."/>
            <person name="Shea T."/>
            <person name="Shenoy N."/>
            <person name="Sisk P."/>
            <person name="Stolte C."/>
            <person name="Sykes S."/>
            <person name="Wortman J."/>
            <person name="Nusbaum C."/>
            <person name="Birren B."/>
        </authorList>
    </citation>
    <scope>NUCLEOTIDE SEQUENCE [LARGE SCALE GENOMIC DNA]</scope>
    <source>
        <strain evidence="4">25433</strain>
    </source>
</reference>
<dbReference type="Pfam" id="PF12796">
    <property type="entry name" value="Ank_2"/>
    <property type="match status" value="1"/>
</dbReference>
<dbReference type="PANTHER" id="PTHR24171">
    <property type="entry name" value="ANKYRIN REPEAT DOMAIN-CONTAINING PROTEIN 39-RELATED"/>
    <property type="match status" value="1"/>
</dbReference>
<dbReference type="OrthoDB" id="341259at2759"/>
<dbReference type="HOGENOM" id="CLU_1855362_0_0_1"/>
<evidence type="ECO:0000256" key="1">
    <source>
        <dbReference type="ARBA" id="ARBA00022737"/>
    </source>
</evidence>
<dbReference type="InterPro" id="IPR002110">
    <property type="entry name" value="Ankyrin_rpt"/>
</dbReference>
<dbReference type="AlphaFoldDB" id="X0KY03"/>
<keyword evidence="2 3" id="KW-0040">ANK repeat</keyword>
<feature type="repeat" description="ANK" evidence="3">
    <location>
        <begin position="42"/>
        <end position="74"/>
    </location>
</feature>
<dbReference type="SMART" id="SM00248">
    <property type="entry name" value="ANK"/>
    <property type="match status" value="3"/>
</dbReference>
<feature type="repeat" description="ANK" evidence="3">
    <location>
        <begin position="109"/>
        <end position="138"/>
    </location>
</feature>
<sequence>MSVPKLQEIDPDGDTLLILHVLAATCQPGLQDFPTGCTSIWVKRSALQAASAGGHEHIVKLLLDNGADVNAQGGDLYGTELQTAALEGHEHIVKLLLDNGANVNAQVEEHGTALQGAFAGGHEHIVKLLLDNGAYVNG</sequence>
<dbReference type="PROSITE" id="PS50088">
    <property type="entry name" value="ANK_REPEAT"/>
    <property type="match status" value="3"/>
</dbReference>
<reference evidence="4" key="2">
    <citation type="submission" date="2012-05" db="EMBL/GenBank/DDBJ databases">
        <title>The Genome Annotation of Fusarium oxysporum Cotton.</title>
        <authorList>
            <consortium name="The Broad Institute Genomics Platform"/>
            <person name="Ma L.-J."/>
            <person name="Corby-Kistler H."/>
            <person name="Broz K."/>
            <person name="Gale L.R."/>
            <person name="Jonkers W."/>
            <person name="O'Donnell K."/>
            <person name="Ploetz R."/>
            <person name="Steinberg C."/>
            <person name="Schwartz D.C."/>
            <person name="VanEtten H."/>
            <person name="Zhou S."/>
            <person name="Young S.K."/>
            <person name="Zeng Q."/>
            <person name="Gargeya S."/>
            <person name="Fitzgerald M."/>
            <person name="Abouelleil A."/>
            <person name="Alvarado L."/>
            <person name="Chapman S.B."/>
            <person name="Gainer-Dewar J."/>
            <person name="Goldberg J."/>
            <person name="Griggs A."/>
            <person name="Gujja S."/>
            <person name="Hansen M."/>
            <person name="Howarth C."/>
            <person name="Imamovic A."/>
            <person name="Ireland A."/>
            <person name="Larimer J."/>
            <person name="McCowan C."/>
            <person name="Murphy C."/>
            <person name="Pearson M."/>
            <person name="Poon T.W."/>
            <person name="Priest M."/>
            <person name="Roberts A."/>
            <person name="Saif S."/>
            <person name="Shea T."/>
            <person name="Sykes S."/>
            <person name="Wortman J."/>
            <person name="Nusbaum C."/>
            <person name="Birren B."/>
        </authorList>
    </citation>
    <scope>NUCLEOTIDE SEQUENCE</scope>
    <source>
        <strain evidence="4">25433</strain>
    </source>
</reference>